<dbReference type="CDD" id="cd02440">
    <property type="entry name" value="AdoMet_MTases"/>
    <property type="match status" value="1"/>
</dbReference>
<dbReference type="AlphaFoldDB" id="K3WBC8"/>
<dbReference type="SUPFAM" id="SSF53335">
    <property type="entry name" value="S-adenosyl-L-methionine-dependent methyltransferases"/>
    <property type="match status" value="1"/>
</dbReference>
<dbReference type="eggNOG" id="ENOG502RZTT">
    <property type="taxonomic scope" value="Eukaryota"/>
</dbReference>
<proteinExistence type="predicted"/>
<sequence length="316" mass="34757">MSKILEKAFTNESWSKNSADYERFAGAITTQWTNDALFLAHPKIVGIVSQEKPTTFVDVGCGPGTLALAFAEKYLVESPAAAANINIIATDLADGMLEILEGKLNHSQRYMQFRENIKTIQMDGQLLDKLEDNSVDMIGSNFGMSIFPDRIKTWNSAARVLKDGGLLFATAWDVKSTNMTWVDMFAKLAHEAQIAKDGESDTPLMLPSLKVGTTSDQVATELRAAGFTKVEMYRTQHSVVMETPTRIVKSMLDNPASSGFVAIAGREVLEDVLYKSVLQQAGFPNGIELPRNLDELRKVAYPVTLEFIGHVTVATK</sequence>
<dbReference type="InParanoid" id="K3WBC8"/>
<dbReference type="Proteomes" id="UP000019132">
    <property type="component" value="Unassembled WGS sequence"/>
</dbReference>
<evidence type="ECO:0000313" key="1">
    <source>
        <dbReference type="EnsemblProtists" id="PYU1_T002269"/>
    </source>
</evidence>
<reference evidence="2" key="2">
    <citation type="submission" date="2010-04" db="EMBL/GenBank/DDBJ databases">
        <authorList>
            <person name="Buell R."/>
            <person name="Hamilton J."/>
            <person name="Hostetler J."/>
        </authorList>
    </citation>
    <scope>NUCLEOTIDE SEQUENCE [LARGE SCALE GENOMIC DNA]</scope>
    <source>
        <strain evidence="2">DAOM:BR144</strain>
    </source>
</reference>
<dbReference type="InterPro" id="IPR029063">
    <property type="entry name" value="SAM-dependent_MTases_sf"/>
</dbReference>
<dbReference type="HOGENOM" id="CLU_077547_0_0_1"/>
<reference evidence="2" key="1">
    <citation type="journal article" date="2010" name="Genome Biol.">
        <title>Genome sequence of the necrotrophic plant pathogen Pythium ultimum reveals original pathogenicity mechanisms and effector repertoire.</title>
        <authorList>
            <person name="Levesque C.A."/>
            <person name="Brouwer H."/>
            <person name="Cano L."/>
            <person name="Hamilton J.P."/>
            <person name="Holt C."/>
            <person name="Huitema E."/>
            <person name="Raffaele S."/>
            <person name="Robideau G.P."/>
            <person name="Thines M."/>
            <person name="Win J."/>
            <person name="Zerillo M.M."/>
            <person name="Beakes G.W."/>
            <person name="Boore J.L."/>
            <person name="Busam D."/>
            <person name="Dumas B."/>
            <person name="Ferriera S."/>
            <person name="Fuerstenberg S.I."/>
            <person name="Gachon C.M."/>
            <person name="Gaulin E."/>
            <person name="Govers F."/>
            <person name="Grenville-Briggs L."/>
            <person name="Horner N."/>
            <person name="Hostetler J."/>
            <person name="Jiang R.H."/>
            <person name="Johnson J."/>
            <person name="Krajaejun T."/>
            <person name="Lin H."/>
            <person name="Meijer H.J."/>
            <person name="Moore B."/>
            <person name="Morris P."/>
            <person name="Phuntmart V."/>
            <person name="Puiu D."/>
            <person name="Shetty J."/>
            <person name="Stajich J.E."/>
            <person name="Tripathy S."/>
            <person name="Wawra S."/>
            <person name="van West P."/>
            <person name="Whitty B.R."/>
            <person name="Coutinho P.M."/>
            <person name="Henrissat B."/>
            <person name="Martin F."/>
            <person name="Thomas P.D."/>
            <person name="Tyler B.M."/>
            <person name="De Vries R.P."/>
            <person name="Kamoun S."/>
            <person name="Yandell M."/>
            <person name="Tisserat N."/>
            <person name="Buell C.R."/>
        </authorList>
    </citation>
    <scope>NUCLEOTIDE SEQUENCE</scope>
    <source>
        <strain evidence="2">DAOM:BR144</strain>
    </source>
</reference>
<dbReference type="Pfam" id="PF01209">
    <property type="entry name" value="Ubie_methyltran"/>
    <property type="match status" value="1"/>
</dbReference>
<protein>
    <recommendedName>
        <fullName evidence="3">Methyltransferase domain-containing protein</fullName>
    </recommendedName>
</protein>
<dbReference type="Gene3D" id="3.40.50.150">
    <property type="entry name" value="Vaccinia Virus protein VP39"/>
    <property type="match status" value="1"/>
</dbReference>
<dbReference type="GO" id="GO:0008168">
    <property type="term" value="F:methyltransferase activity"/>
    <property type="evidence" value="ECO:0007669"/>
    <property type="project" value="TreeGrafter"/>
</dbReference>
<organism evidence="1 2">
    <name type="scientific">Globisporangium ultimum (strain ATCC 200006 / CBS 805.95 / DAOM BR144)</name>
    <name type="common">Pythium ultimum</name>
    <dbReference type="NCBI Taxonomy" id="431595"/>
    <lineage>
        <taxon>Eukaryota</taxon>
        <taxon>Sar</taxon>
        <taxon>Stramenopiles</taxon>
        <taxon>Oomycota</taxon>
        <taxon>Peronosporomycetes</taxon>
        <taxon>Pythiales</taxon>
        <taxon>Pythiaceae</taxon>
        <taxon>Globisporangium</taxon>
    </lineage>
</organism>
<accession>K3WBC8</accession>
<dbReference type="OMA" id="QIAHHEI"/>
<dbReference type="PANTHER" id="PTHR43591">
    <property type="entry name" value="METHYLTRANSFERASE"/>
    <property type="match status" value="1"/>
</dbReference>
<keyword evidence="2" id="KW-1185">Reference proteome</keyword>
<dbReference type="VEuPathDB" id="FungiDB:PYU1_G002266"/>
<dbReference type="PANTHER" id="PTHR43591:SF81">
    <property type="entry name" value="MAGNESIUM PROTOPORPHYRIN IX METHYLTRANSFERASE, CHLOROPLASTIC-RELATED"/>
    <property type="match status" value="1"/>
</dbReference>
<reference evidence="1" key="3">
    <citation type="submission" date="2014-11" db="UniProtKB">
        <authorList>
            <consortium name="EnsemblProtists"/>
        </authorList>
    </citation>
    <scope>IDENTIFICATION</scope>
    <source>
        <strain evidence="1">DAOM BR144</strain>
    </source>
</reference>
<evidence type="ECO:0008006" key="3">
    <source>
        <dbReference type="Google" id="ProtNLM"/>
    </source>
</evidence>
<dbReference type="EnsemblProtists" id="PYU1_T002269">
    <property type="protein sequence ID" value="PYU1_T002269"/>
    <property type="gene ID" value="PYU1_G002266"/>
</dbReference>
<evidence type="ECO:0000313" key="2">
    <source>
        <dbReference type="Proteomes" id="UP000019132"/>
    </source>
</evidence>
<name>K3WBC8_GLOUD</name>